<dbReference type="SUPFAM" id="SSF52047">
    <property type="entry name" value="RNI-like"/>
    <property type="match status" value="1"/>
</dbReference>
<dbReference type="EMBL" id="JAHRHY010000010">
    <property type="protein sequence ID" value="KAG9065997.1"/>
    <property type="molecule type" value="Genomic_DNA"/>
</dbReference>
<evidence type="ECO:0000313" key="3">
    <source>
        <dbReference type="Proteomes" id="UP000707451"/>
    </source>
</evidence>
<gene>
    <name evidence="2" type="ORF">KI688_001212</name>
</gene>
<dbReference type="AlphaFoldDB" id="A0A9P8BUI8"/>
<dbReference type="Proteomes" id="UP000707451">
    <property type="component" value="Unassembled WGS sequence"/>
</dbReference>
<protein>
    <submittedName>
        <fullName evidence="2">Uncharacterized protein</fullName>
    </submittedName>
</protein>
<proteinExistence type="predicted"/>
<name>A0A9P8BUI8_9FUNG</name>
<comment type="caution">
    <text evidence="2">The sequence shown here is derived from an EMBL/GenBank/DDBJ whole genome shotgun (WGS) entry which is preliminary data.</text>
</comment>
<feature type="region of interest" description="Disordered" evidence="1">
    <location>
        <begin position="548"/>
        <end position="578"/>
    </location>
</feature>
<evidence type="ECO:0000313" key="2">
    <source>
        <dbReference type="EMBL" id="KAG9065997.1"/>
    </source>
</evidence>
<dbReference type="OrthoDB" id="2322866at2759"/>
<reference evidence="2" key="1">
    <citation type="submission" date="2021-06" db="EMBL/GenBank/DDBJ databases">
        <title>Genome Sequence of Mortierella hyaline Strain SCG-10, a Cold-Adapted, Nitrate-Reducing Fungus Isolated from Soil in Minnesota, USA.</title>
        <authorList>
            <person name="Aldossari N."/>
        </authorList>
    </citation>
    <scope>NUCLEOTIDE SEQUENCE</scope>
    <source>
        <strain evidence="2">SCG-10</strain>
    </source>
</reference>
<organism evidence="2 3">
    <name type="scientific">Linnemannia hyalina</name>
    <dbReference type="NCBI Taxonomy" id="64524"/>
    <lineage>
        <taxon>Eukaryota</taxon>
        <taxon>Fungi</taxon>
        <taxon>Fungi incertae sedis</taxon>
        <taxon>Mucoromycota</taxon>
        <taxon>Mortierellomycotina</taxon>
        <taxon>Mortierellomycetes</taxon>
        <taxon>Mortierellales</taxon>
        <taxon>Mortierellaceae</taxon>
        <taxon>Linnemannia</taxon>
    </lineage>
</organism>
<sequence>MPSVPEECLWLIVSYLRRERAALHALLLTNSTFFRIAVSFLYSSPFRILDEEPNYHWNVIEKTRRYDVLLHLLIQSSHLLSHIDENGRRVMDLPRYGPEVTPLPSPSTIDYLSYYTDMFHDPMLHQTFMTLFPTIPNCYQTDVIWYRSMVETRNRIEYAMMDRLLPQVTSLTVAMPIQVPRTRIGYMSNLRRLEVIGTDLCWLTEDDLQAAQVLPMNRTTRGSMGYKITRLDRMLMFIWDHQRIFGTLRELRIEDKPVVLNNQPSKRLIELVEAMGERLEVLEVRHWPDAILFLDRIPTRHLRRLLLHLSKEPGPIFAAQENMATFLAQCPDLQEFSMYMDERDLLAAWRPQYQRSLQQQQQQPSASNYGWQGRQILTMSPIKRINIAGSAPNVIAVINEAVDLFAASLEAISARTWFSGKPITVPLAWPSRTLNRLTELDLEGEVAWTFDYGSLMNCPRLCRMRLGFTGPKPRRQPAIHYLTRLVTLQDLELVGNWQTLAIQGWPKVVAEMYHLERLELIGCDGITSDQLYAVVRDIIDQSHSWRLREQGNGGSSKTREAVQGSQSPPSSTTTTTTTMTTSAAAQDLFYKTCRLRWVIANRRLEDGLHRYWSELKLAHSDHDGSPYMKASLDRVRFSWVTTARPSR</sequence>
<accession>A0A9P8BUI8</accession>
<keyword evidence="3" id="KW-1185">Reference proteome</keyword>
<evidence type="ECO:0000256" key="1">
    <source>
        <dbReference type="SAM" id="MobiDB-lite"/>
    </source>
</evidence>